<evidence type="ECO:0000256" key="3">
    <source>
        <dbReference type="ARBA" id="ARBA00009679"/>
    </source>
</evidence>
<dbReference type="PRINTS" id="PR00047">
    <property type="entry name" value="STROIDFINGER"/>
</dbReference>
<evidence type="ECO:0000256" key="18">
    <source>
        <dbReference type="ARBA" id="ARBA00032723"/>
    </source>
</evidence>
<feature type="domain" description="Nuclear receptor" evidence="20">
    <location>
        <begin position="109"/>
        <end position="183"/>
    </location>
</feature>
<evidence type="ECO:0000256" key="6">
    <source>
        <dbReference type="ARBA" id="ARBA00022705"/>
    </source>
</evidence>
<keyword evidence="13" id="KW-0238">DNA-binding</keyword>
<dbReference type="PROSITE" id="PS51030">
    <property type="entry name" value="NUCLEAR_REC_DBD_2"/>
    <property type="match status" value="1"/>
</dbReference>
<dbReference type="GO" id="GO:0003697">
    <property type="term" value="F:single-stranded DNA binding"/>
    <property type="evidence" value="ECO:0007669"/>
    <property type="project" value="InterPro"/>
</dbReference>
<evidence type="ECO:0000256" key="15">
    <source>
        <dbReference type="ARBA" id="ARBA00023163"/>
    </source>
</evidence>
<keyword evidence="7" id="KW-0479">Metal-binding</keyword>
<organism evidence="22 23">
    <name type="scientific">Hemibagrus guttatus</name>
    <dbReference type="NCBI Taxonomy" id="175788"/>
    <lineage>
        <taxon>Eukaryota</taxon>
        <taxon>Metazoa</taxon>
        <taxon>Chordata</taxon>
        <taxon>Craniata</taxon>
        <taxon>Vertebrata</taxon>
        <taxon>Euteleostomi</taxon>
        <taxon>Actinopterygii</taxon>
        <taxon>Neopterygii</taxon>
        <taxon>Teleostei</taxon>
        <taxon>Ostariophysi</taxon>
        <taxon>Siluriformes</taxon>
        <taxon>Bagridae</taxon>
        <taxon>Hemibagrus</taxon>
    </lineage>
</organism>
<keyword evidence="10" id="KW-0862">Zinc</keyword>
<dbReference type="GO" id="GO:0008270">
    <property type="term" value="F:zinc ion binding"/>
    <property type="evidence" value="ECO:0007669"/>
    <property type="project" value="UniProtKB-KW"/>
</dbReference>
<comment type="similarity">
    <text evidence="3">Belongs to the MCM10 family.</text>
</comment>
<evidence type="ECO:0000256" key="1">
    <source>
        <dbReference type="ARBA" id="ARBA00004123"/>
    </source>
</evidence>
<evidence type="ECO:0000256" key="8">
    <source>
        <dbReference type="ARBA" id="ARBA00022763"/>
    </source>
</evidence>
<keyword evidence="23" id="KW-1185">Reference proteome</keyword>
<dbReference type="GO" id="GO:0006974">
    <property type="term" value="P:DNA damage response"/>
    <property type="evidence" value="ECO:0007669"/>
    <property type="project" value="UniProtKB-KW"/>
</dbReference>
<evidence type="ECO:0000313" key="22">
    <source>
        <dbReference type="EMBL" id="KAK3518127.1"/>
    </source>
</evidence>
<dbReference type="AlphaFoldDB" id="A0AAE0QD68"/>
<feature type="compositionally biased region" description="Polar residues" evidence="19">
    <location>
        <begin position="979"/>
        <end position="994"/>
    </location>
</feature>
<dbReference type="PRINTS" id="PR00398">
    <property type="entry name" value="STRDHORMONER"/>
</dbReference>
<evidence type="ECO:0000256" key="7">
    <source>
        <dbReference type="ARBA" id="ARBA00022723"/>
    </source>
</evidence>
<comment type="caution">
    <text evidence="22">The sequence shown here is derived from an EMBL/GenBank/DDBJ whole genome shotgun (WGS) entry which is preliminary data.</text>
</comment>
<dbReference type="SMART" id="SM00399">
    <property type="entry name" value="ZnF_C4"/>
    <property type="match status" value="1"/>
</dbReference>
<evidence type="ECO:0000256" key="13">
    <source>
        <dbReference type="ARBA" id="ARBA00023125"/>
    </source>
</evidence>
<dbReference type="InterPro" id="IPR015408">
    <property type="entry name" value="Znf_Mcm10/DnaG"/>
</dbReference>
<keyword evidence="11" id="KW-0805">Transcription regulation</keyword>
<dbReference type="InterPro" id="IPR035500">
    <property type="entry name" value="NHR-like_dom_sf"/>
</dbReference>
<dbReference type="Pfam" id="PF22379">
    <property type="entry name" value="OB_MCM10"/>
    <property type="match status" value="1"/>
</dbReference>
<evidence type="ECO:0000259" key="21">
    <source>
        <dbReference type="PROSITE" id="PS51843"/>
    </source>
</evidence>
<evidence type="ECO:0000256" key="17">
    <source>
        <dbReference type="ARBA" id="ARBA00023242"/>
    </source>
</evidence>
<reference evidence="22" key="1">
    <citation type="submission" date="2023-06" db="EMBL/GenBank/DDBJ databases">
        <title>Male Hemibagrus guttatus genome.</title>
        <authorList>
            <person name="Bian C."/>
        </authorList>
    </citation>
    <scope>NUCLEOTIDE SEQUENCE</scope>
    <source>
        <strain evidence="22">Male_cb2023</strain>
        <tissue evidence="22">Muscle</tissue>
    </source>
</reference>
<dbReference type="InterPro" id="IPR000536">
    <property type="entry name" value="Nucl_hrmn_rcpt_lig-bd"/>
</dbReference>
<keyword evidence="14" id="KW-0010">Activator</keyword>
<dbReference type="Proteomes" id="UP001274896">
    <property type="component" value="Unassembled WGS sequence"/>
</dbReference>
<evidence type="ECO:0000256" key="2">
    <source>
        <dbReference type="ARBA" id="ARBA00008092"/>
    </source>
</evidence>
<dbReference type="InterPro" id="IPR013088">
    <property type="entry name" value="Znf_NHR/GATA"/>
</dbReference>
<evidence type="ECO:0000256" key="10">
    <source>
        <dbReference type="ARBA" id="ARBA00022833"/>
    </source>
</evidence>
<feature type="compositionally biased region" description="Acidic residues" evidence="19">
    <location>
        <begin position="443"/>
        <end position="458"/>
    </location>
</feature>
<dbReference type="PROSITE" id="PS00031">
    <property type="entry name" value="NUCLEAR_REC_DBD_1"/>
    <property type="match status" value="1"/>
</dbReference>
<dbReference type="SMART" id="SM01280">
    <property type="entry name" value="Mcm10"/>
    <property type="match status" value="1"/>
</dbReference>
<dbReference type="Gene3D" id="2.40.50.140">
    <property type="entry name" value="Nucleic acid-binding proteins"/>
    <property type="match status" value="1"/>
</dbReference>
<dbReference type="Pfam" id="PF24863">
    <property type="entry name" value="zf-CCCH_Mcm10"/>
    <property type="match status" value="1"/>
</dbReference>
<dbReference type="SUPFAM" id="SSF48508">
    <property type="entry name" value="Nuclear receptor ligand-binding domain"/>
    <property type="match status" value="1"/>
</dbReference>
<feature type="region of interest" description="Disordered" evidence="19">
    <location>
        <begin position="70"/>
        <end position="102"/>
    </location>
</feature>
<keyword evidence="17" id="KW-0539">Nucleus</keyword>
<feature type="region of interest" description="Disordered" evidence="19">
    <location>
        <begin position="505"/>
        <end position="559"/>
    </location>
</feature>
<evidence type="ECO:0000256" key="16">
    <source>
        <dbReference type="ARBA" id="ARBA00023170"/>
    </source>
</evidence>
<evidence type="ECO:0000256" key="14">
    <source>
        <dbReference type="ARBA" id="ARBA00023159"/>
    </source>
</evidence>
<feature type="domain" description="NR LBD" evidence="21">
    <location>
        <begin position="248"/>
        <end position="517"/>
    </location>
</feature>
<evidence type="ECO:0000256" key="5">
    <source>
        <dbReference type="ARBA" id="ARBA00019236"/>
    </source>
</evidence>
<evidence type="ECO:0000256" key="4">
    <source>
        <dbReference type="ARBA" id="ARBA00017770"/>
    </source>
</evidence>
<dbReference type="InterPro" id="IPR056791">
    <property type="entry name" value="Znf_Mcm10_C"/>
</dbReference>
<evidence type="ECO:0000256" key="11">
    <source>
        <dbReference type="ARBA" id="ARBA00023015"/>
    </source>
</evidence>
<proteinExistence type="inferred from homology"/>
<dbReference type="PRINTS" id="PR01288">
    <property type="entry name" value="PROXISOMEPAR"/>
</dbReference>
<dbReference type="PANTHER" id="PTHR13454:SF11">
    <property type="entry name" value="PROTEIN MCM10 HOMOLOG"/>
    <property type="match status" value="1"/>
</dbReference>
<feature type="compositionally biased region" description="Low complexity" evidence="19">
    <location>
        <begin position="1007"/>
        <end position="1019"/>
    </location>
</feature>
<dbReference type="InterPro" id="IPR001723">
    <property type="entry name" value="Nuclear_hrmn_rcpt"/>
</dbReference>
<feature type="compositionally biased region" description="Low complexity" evidence="19">
    <location>
        <begin position="516"/>
        <end position="552"/>
    </location>
</feature>
<gene>
    <name evidence="22" type="ORF">QTP70_033224</name>
</gene>
<protein>
    <recommendedName>
        <fullName evidence="5">Peroxisome proliferator-activated receptor alpha</fullName>
    </recommendedName>
    <alternativeName>
        <fullName evidence="18">Nuclear receptor subfamily 1 group C member 1</fullName>
    </alternativeName>
    <alternativeName>
        <fullName evidence="4">Protein MCM10 homolog</fullName>
    </alternativeName>
</protein>
<dbReference type="InterPro" id="IPR003076">
    <property type="entry name" value="PPAR-alpha"/>
</dbReference>
<dbReference type="Pfam" id="PF09332">
    <property type="entry name" value="Mcm10"/>
    <property type="match status" value="1"/>
</dbReference>
<keyword evidence="15" id="KW-0804">Transcription</keyword>
<dbReference type="EMBL" id="JAUCMX010000018">
    <property type="protein sequence ID" value="KAK3518127.1"/>
    <property type="molecule type" value="Genomic_DNA"/>
</dbReference>
<dbReference type="Gene3D" id="1.10.565.10">
    <property type="entry name" value="Retinoid X Receptor"/>
    <property type="match status" value="1"/>
</dbReference>
<feature type="compositionally biased region" description="Low complexity" evidence="19">
    <location>
        <begin position="84"/>
        <end position="94"/>
    </location>
</feature>
<dbReference type="InterPro" id="IPR012340">
    <property type="entry name" value="NA-bd_OB-fold"/>
</dbReference>
<dbReference type="FunFam" id="2.40.50.140:FF:000167">
    <property type="entry name" value="Minichromosome maintenance 10 replication initiation factor"/>
    <property type="match status" value="1"/>
</dbReference>
<dbReference type="Pfam" id="PF09329">
    <property type="entry name" value="zf-primase"/>
    <property type="match status" value="1"/>
</dbReference>
<evidence type="ECO:0000313" key="23">
    <source>
        <dbReference type="Proteomes" id="UP001274896"/>
    </source>
</evidence>
<dbReference type="PRINTS" id="PR01289">
    <property type="entry name" value="PROXISOMPAAR"/>
</dbReference>
<dbReference type="PROSITE" id="PS51843">
    <property type="entry name" value="NR_LBD"/>
    <property type="match status" value="1"/>
</dbReference>
<feature type="region of interest" description="Disordered" evidence="19">
    <location>
        <begin position="443"/>
        <end position="474"/>
    </location>
</feature>
<keyword evidence="8" id="KW-0227">DNA damage</keyword>
<feature type="region of interest" description="Disordered" evidence="19">
    <location>
        <begin position="979"/>
        <end position="1019"/>
    </location>
</feature>
<comment type="similarity">
    <text evidence="2">Belongs to the nuclear hormone receptor family. NR1 subfamily.</text>
</comment>
<dbReference type="SMART" id="SM00430">
    <property type="entry name" value="HOLI"/>
    <property type="match status" value="1"/>
</dbReference>
<dbReference type="InterPro" id="IPR040184">
    <property type="entry name" value="Mcm10"/>
</dbReference>
<dbReference type="InterPro" id="IPR001628">
    <property type="entry name" value="Znf_hrmn_rcpt"/>
</dbReference>
<dbReference type="CDD" id="cd06965">
    <property type="entry name" value="NR_DBD_Ppar"/>
    <property type="match status" value="1"/>
</dbReference>
<evidence type="ECO:0000256" key="9">
    <source>
        <dbReference type="ARBA" id="ARBA00022771"/>
    </source>
</evidence>
<dbReference type="InterPro" id="IPR055065">
    <property type="entry name" value="OB_MCM10"/>
</dbReference>
<dbReference type="SUPFAM" id="SSF57716">
    <property type="entry name" value="Glucocorticoid receptor-like (DNA-binding domain)"/>
    <property type="match status" value="1"/>
</dbReference>
<dbReference type="InterPro" id="IPR015411">
    <property type="entry name" value="Rep_factor_Mcm10_C"/>
</dbReference>
<evidence type="ECO:0000256" key="12">
    <source>
        <dbReference type="ARBA" id="ARBA00023054"/>
    </source>
</evidence>
<evidence type="ECO:0000259" key="20">
    <source>
        <dbReference type="PROSITE" id="PS51030"/>
    </source>
</evidence>
<keyword evidence="16" id="KW-0675">Receptor</keyword>
<name>A0AAE0QD68_9TELE</name>
<dbReference type="GO" id="GO:0043596">
    <property type="term" value="C:nuclear replication fork"/>
    <property type="evidence" value="ECO:0007669"/>
    <property type="project" value="TreeGrafter"/>
</dbReference>
<feature type="region of interest" description="Disordered" evidence="19">
    <location>
        <begin position="1070"/>
        <end position="1115"/>
    </location>
</feature>
<dbReference type="GO" id="GO:0004879">
    <property type="term" value="F:nuclear receptor activity"/>
    <property type="evidence" value="ECO:0007669"/>
    <property type="project" value="InterPro"/>
</dbReference>
<dbReference type="Pfam" id="PF00104">
    <property type="entry name" value="Hormone_recep"/>
    <property type="match status" value="1"/>
</dbReference>
<keyword evidence="12" id="KW-0175">Coiled coil</keyword>
<evidence type="ECO:0000256" key="19">
    <source>
        <dbReference type="SAM" id="MobiDB-lite"/>
    </source>
</evidence>
<feature type="region of interest" description="Disordered" evidence="19">
    <location>
        <begin position="606"/>
        <end position="629"/>
    </location>
</feature>
<keyword evidence="9" id="KW-0863">Zinc-finger</keyword>
<dbReference type="GO" id="GO:0003688">
    <property type="term" value="F:DNA replication origin binding"/>
    <property type="evidence" value="ECO:0007669"/>
    <property type="project" value="TreeGrafter"/>
</dbReference>
<dbReference type="PANTHER" id="PTHR13454">
    <property type="entry name" value="PROTEIN MCM10 HOMOLOG"/>
    <property type="match status" value="1"/>
</dbReference>
<accession>A0AAE0QD68</accession>
<dbReference type="InterPro" id="IPR003074">
    <property type="entry name" value="1Cnucl_rcpt"/>
</dbReference>
<feature type="compositionally biased region" description="Polar residues" evidence="19">
    <location>
        <begin position="606"/>
        <end position="619"/>
    </location>
</feature>
<sequence>MSDSVLAVPWPSTMVDVPNPFSPLPSVGEIGLDSPLCGDLIKEMEELEDISRSFSDDPFNMLCLPDIQESSTSSNSSATLDVLSPASSPSSATSGAVTGQDEINPSPLNLECRVCADRASGFHYGVHACEGCKGFFRRTIRLKLEYDKCERNCKIQKKNRNKCQYCRFHKCLAVGMSHNAIRFGRMPQSEKLKLRAELQIPEKEEKKMQLDDWKSLASQIHESYLKQFHLNKAKARGFLTGKTNMAPFVIHDLETLQQAQPVLVTQMLNEGREDFALIVQGQETEDRIFHCCQYISVETVTQLTEFAKAVPGFPSLDLNDQVTLLKYGVHEAFFALLASCMNKDGMLVARGSGFITREFLKSLRKPFSDMIEAKFQFAMRFNALELDDSDLALFVAAIICCGAEDENLDMLLSLFEESQDLENSSSKEGEDNLDGLFDEVDEEDGEGYAEPEEDEDATLENTGTGAQHEHNRSKEDLEAELGSMQEKIQKLQQQLEVFQKCASVSQPKHIEDKTSSQKQTSTKSSPATQQSSTTLTSSKQSSSQIKPNQSSKTPQRAATVLSSAKFSVAELPGKVQNKQMTAHHPKTAFPENQKVLGQAVSDKLSQPMRSGSAVNNTVKSPPASKSAGVAPPIARQATSRPAVTQDVTVEKFSGLRLKRPRLSSVEIEHKMANRRMIRLSQLPDRLARENLEDSDWVTFAVLINKITPQSKNNGKTFSIWKLNDLHNLDVTVSLFLFGSVHADLWKTDTGTVIGILNPNQMKNKDGSSELCLTVDHPQKVLILGEAMDFGTCKAKKKNGDSCTQLVNLYECQYCQYHVKAQYKKMSSKRAELQSSYTGIAPRKGKGRGSLRERLCQSEFHYGGLSSLSCAPSMTSPRPKKQPSIQEALASIPNKNLVKTIRSGEMTGCSDDFRSLMTMPTPGALNIKKHLGQNKTKELSGSSVQSISAAELLKQQKELHKQRFQARQKRAEEIQKRVLQNSGGSAITARPTTNRAVAPSPKAASEVPKSSSSLKPGLSSPLVPTLGRGYTEGEDILLDMSPPPCSKSISAAKLAAVKKLQAKGVALTKDDPNAVKRKRPNSNDITARVEHSLTSPEGENRAEQETEEPAQKKRREQLDYIQSEEFQRILNAKSTNSWIMGEMEEKAMQDYFEPLVQKEKLEDKMKSIREMKCRAVTCKNCKYTHFKPAERCVEEKHDYHWHDAVKRFFKCPCGQRKISLSRFPTAACSNCGVFKWERDGMLKEKNGPKIGGELLLPRGEEHSKFLNSLK</sequence>
<dbReference type="FunFam" id="3.30.50.10:FF:000010">
    <property type="entry name" value="Peroxisome proliferator-activated receptor gamma"/>
    <property type="match status" value="1"/>
</dbReference>
<keyword evidence="6" id="KW-0235">DNA replication</keyword>
<comment type="subcellular location">
    <subcellularLocation>
        <location evidence="1">Nucleus</location>
    </subcellularLocation>
</comment>
<dbReference type="Pfam" id="PF00105">
    <property type="entry name" value="zf-C4"/>
    <property type="match status" value="1"/>
</dbReference>
<dbReference type="Gene3D" id="3.30.50.10">
    <property type="entry name" value="Erythroid Transcription Factor GATA-1, subunit A"/>
    <property type="match status" value="1"/>
</dbReference>
<dbReference type="GO" id="GO:0006270">
    <property type="term" value="P:DNA replication initiation"/>
    <property type="evidence" value="ECO:0007669"/>
    <property type="project" value="InterPro"/>
</dbReference>